<dbReference type="SUPFAM" id="SSF48452">
    <property type="entry name" value="TPR-like"/>
    <property type="match status" value="1"/>
</dbReference>
<protein>
    <recommendedName>
        <fullName evidence="6">O-antigen ligase-related domain-containing protein</fullName>
    </recommendedName>
</protein>
<accession>A0A1G2R4Q3</accession>
<feature type="transmembrane region" description="Helical" evidence="5">
    <location>
        <begin position="159"/>
        <end position="179"/>
    </location>
</feature>
<evidence type="ECO:0000256" key="2">
    <source>
        <dbReference type="ARBA" id="ARBA00022692"/>
    </source>
</evidence>
<feature type="transmembrane region" description="Helical" evidence="5">
    <location>
        <begin position="276"/>
        <end position="299"/>
    </location>
</feature>
<feature type="transmembrane region" description="Helical" evidence="5">
    <location>
        <begin position="463"/>
        <end position="489"/>
    </location>
</feature>
<dbReference type="PANTHER" id="PTHR37422">
    <property type="entry name" value="TEICHURONIC ACID BIOSYNTHESIS PROTEIN TUAE"/>
    <property type="match status" value="1"/>
</dbReference>
<feature type="transmembrane region" description="Helical" evidence="5">
    <location>
        <begin position="199"/>
        <end position="220"/>
    </location>
</feature>
<feature type="domain" description="O-antigen ligase-related" evidence="6">
    <location>
        <begin position="238"/>
        <end position="389"/>
    </location>
</feature>
<comment type="caution">
    <text evidence="7">The sequence shown here is derived from an EMBL/GenBank/DDBJ whole genome shotgun (WGS) entry which is preliminary data.</text>
</comment>
<feature type="transmembrane region" description="Helical" evidence="5">
    <location>
        <begin position="376"/>
        <end position="396"/>
    </location>
</feature>
<comment type="subcellular location">
    <subcellularLocation>
        <location evidence="1">Membrane</location>
        <topology evidence="1">Multi-pass membrane protein</topology>
    </subcellularLocation>
</comment>
<feature type="transmembrane region" description="Helical" evidence="5">
    <location>
        <begin position="32"/>
        <end position="56"/>
    </location>
</feature>
<dbReference type="PANTHER" id="PTHR37422:SF13">
    <property type="entry name" value="LIPOPOLYSACCHARIDE BIOSYNTHESIS PROTEIN PA4999-RELATED"/>
    <property type="match status" value="1"/>
</dbReference>
<organism evidence="7 8">
    <name type="scientific">Candidatus Wildermuthbacteria bacterium RIFCSPHIGHO2_02_FULL_45_25</name>
    <dbReference type="NCBI Taxonomy" id="1802450"/>
    <lineage>
        <taxon>Bacteria</taxon>
        <taxon>Candidatus Wildermuthiibacteriota</taxon>
    </lineage>
</organism>
<feature type="transmembrane region" description="Helical" evidence="5">
    <location>
        <begin position="93"/>
        <end position="113"/>
    </location>
</feature>
<evidence type="ECO:0000256" key="1">
    <source>
        <dbReference type="ARBA" id="ARBA00004141"/>
    </source>
</evidence>
<feature type="transmembrane region" description="Helical" evidence="5">
    <location>
        <begin position="434"/>
        <end position="451"/>
    </location>
</feature>
<feature type="transmembrane region" description="Helical" evidence="5">
    <location>
        <begin position="227"/>
        <end position="246"/>
    </location>
</feature>
<keyword evidence="4 5" id="KW-0472">Membrane</keyword>
<evidence type="ECO:0000256" key="3">
    <source>
        <dbReference type="ARBA" id="ARBA00022989"/>
    </source>
</evidence>
<feature type="transmembrane region" description="Helical" evidence="5">
    <location>
        <begin position="62"/>
        <end position="81"/>
    </location>
</feature>
<sequence>MFYLQKEDCLFLPNFDILVYMRFSFELSWKNFLFGGFLLIVCLLPLIASAVLFSPPVWGKTIVFRIFVAVLLVGEMWYVFLRNGKKTIEIPAYHNPLFVPILLLFGLAGIFFLSTIFSQDFYMSFWGMPERSWGFLNFLILVSFSFLAFLFLSKRQWDVVWNAALIGGVGVAGLAFAQQFHLQIVDAFIVREGRPVGTLGSPIVLGAYLVLLATIMWTFLLEQRRNIGKFIPYGCIGALFLLIIFFTLSRGAWIGLAIALCFFAFFYPIKKRIIHIGFGIILLFAISAVVLVNTIPASFVQSKPVLSTVWYRLDVEIIAQDPRIVAWQELIKAVGDRPVGGYGAYNSSAGFDRYYQPGFISATGWWDTAHNLFLDILLWAGIPGLLIFLGFMGILLRRLSQVKRQLPLYTLRAHMLQTFFVAYLVTLFFSFDMFPISLLFFLGIGYAFFLISRLPSGKKQFFVFPLLLSPIQYLPLLIGVTLGAAWFIYSYNLVPLFMNKEIVLAVHQAQSGRCDEAFEKMDQMMHTASFFAEYARTRYTDVVATCIEDSSPEAQLALSEKVVDVLSKSAHVRPHSVRVWLLLGGYTNNLIAFSKSDEEKKKLAKNVEEYFQKAEALSPRREEIFWEWMRTYRLIGNEEQVWAKATACIEIQPKRGVCWWERAKINFERGDIPLMKEDIREAETRKYFVEKERLLELLGVYEKLAKGSKGTEFYKNLASVYERIISLDPKNPQYYASLAFVYRELKEYVFAKNAAYKVLEFNPKAEPMVMEFLKTLPQ</sequence>
<evidence type="ECO:0000313" key="8">
    <source>
        <dbReference type="Proteomes" id="UP000178092"/>
    </source>
</evidence>
<dbReference type="Gene3D" id="1.25.40.10">
    <property type="entry name" value="Tetratricopeptide repeat domain"/>
    <property type="match status" value="2"/>
</dbReference>
<dbReference type="InterPro" id="IPR051533">
    <property type="entry name" value="WaaL-like"/>
</dbReference>
<evidence type="ECO:0000256" key="4">
    <source>
        <dbReference type="ARBA" id="ARBA00023136"/>
    </source>
</evidence>
<reference evidence="7 8" key="1">
    <citation type="journal article" date="2016" name="Nat. Commun.">
        <title>Thousands of microbial genomes shed light on interconnected biogeochemical processes in an aquifer system.</title>
        <authorList>
            <person name="Anantharaman K."/>
            <person name="Brown C.T."/>
            <person name="Hug L.A."/>
            <person name="Sharon I."/>
            <person name="Castelle C.J."/>
            <person name="Probst A.J."/>
            <person name="Thomas B.C."/>
            <person name="Singh A."/>
            <person name="Wilkins M.J."/>
            <person name="Karaoz U."/>
            <person name="Brodie E.L."/>
            <person name="Williams K.H."/>
            <person name="Hubbard S.S."/>
            <person name="Banfield J.F."/>
        </authorList>
    </citation>
    <scope>NUCLEOTIDE SEQUENCE [LARGE SCALE GENOMIC DNA]</scope>
</reference>
<gene>
    <name evidence="7" type="ORF">A3C04_01745</name>
</gene>
<evidence type="ECO:0000313" key="7">
    <source>
        <dbReference type="EMBL" id="OHA67359.1"/>
    </source>
</evidence>
<evidence type="ECO:0000256" key="5">
    <source>
        <dbReference type="SAM" id="Phobius"/>
    </source>
</evidence>
<dbReference type="AlphaFoldDB" id="A0A1G2R4Q3"/>
<dbReference type="Proteomes" id="UP000178092">
    <property type="component" value="Unassembled WGS sequence"/>
</dbReference>
<proteinExistence type="predicted"/>
<evidence type="ECO:0000259" key="6">
    <source>
        <dbReference type="Pfam" id="PF04932"/>
    </source>
</evidence>
<feature type="transmembrane region" description="Helical" evidence="5">
    <location>
        <begin position="133"/>
        <end position="152"/>
    </location>
</feature>
<dbReference type="GO" id="GO:0016020">
    <property type="term" value="C:membrane"/>
    <property type="evidence" value="ECO:0007669"/>
    <property type="project" value="UniProtKB-SubCell"/>
</dbReference>
<keyword evidence="3 5" id="KW-1133">Transmembrane helix</keyword>
<dbReference type="Pfam" id="PF04932">
    <property type="entry name" value="Wzy_C"/>
    <property type="match status" value="1"/>
</dbReference>
<feature type="transmembrane region" description="Helical" evidence="5">
    <location>
        <begin position="252"/>
        <end position="269"/>
    </location>
</feature>
<dbReference type="InterPro" id="IPR007016">
    <property type="entry name" value="O-antigen_ligase-rel_domated"/>
</dbReference>
<name>A0A1G2R4Q3_9BACT</name>
<keyword evidence="2 5" id="KW-0812">Transmembrane</keyword>
<dbReference type="InterPro" id="IPR011990">
    <property type="entry name" value="TPR-like_helical_dom_sf"/>
</dbReference>
<dbReference type="EMBL" id="MHTV01000012">
    <property type="protein sequence ID" value="OHA67359.1"/>
    <property type="molecule type" value="Genomic_DNA"/>
</dbReference>